<protein>
    <recommendedName>
        <fullName evidence="3">Accessory Sec system S-layer assembly protein</fullName>
    </recommendedName>
</protein>
<evidence type="ECO:0000313" key="2">
    <source>
        <dbReference type="Proteomes" id="UP000030595"/>
    </source>
</evidence>
<dbReference type="InterPro" id="IPR030911">
    <property type="entry name" value="Sec_acc_SLAP"/>
</dbReference>
<dbReference type="AlphaFoldDB" id="A0A0A3IZC3"/>
<evidence type="ECO:0008006" key="3">
    <source>
        <dbReference type="Google" id="ProtNLM"/>
    </source>
</evidence>
<dbReference type="NCBIfam" id="TIGR04399">
    <property type="entry name" value="acc_Sec_SLAP"/>
    <property type="match status" value="1"/>
</dbReference>
<gene>
    <name evidence="1" type="ORF">CD30_13465</name>
</gene>
<dbReference type="RefSeq" id="WP_036177713.1">
    <property type="nucleotide sequence ID" value="NZ_AVCZ01000026.1"/>
</dbReference>
<dbReference type="Proteomes" id="UP000030595">
    <property type="component" value="Unassembled WGS sequence"/>
</dbReference>
<proteinExistence type="predicted"/>
<name>A0A0A3IZC3_9BACL</name>
<dbReference type="NCBIfam" id="TIGR04398">
    <property type="entry name" value="SLAP_DUP"/>
    <property type="match status" value="2"/>
</dbReference>
<comment type="caution">
    <text evidence="1">The sequence shown here is derived from an EMBL/GenBank/DDBJ whole genome shotgun (WGS) entry which is preliminary data.</text>
</comment>
<organism evidence="1 2">
    <name type="scientific">Ureibacillus massiliensis 4400831 = CIP 108448 = CCUG 49529</name>
    <dbReference type="NCBI Taxonomy" id="1211035"/>
    <lineage>
        <taxon>Bacteria</taxon>
        <taxon>Bacillati</taxon>
        <taxon>Bacillota</taxon>
        <taxon>Bacilli</taxon>
        <taxon>Bacillales</taxon>
        <taxon>Caryophanaceae</taxon>
        <taxon>Ureibacillus</taxon>
    </lineage>
</organism>
<keyword evidence="2" id="KW-1185">Reference proteome</keyword>
<reference evidence="1 2" key="1">
    <citation type="submission" date="2014-02" db="EMBL/GenBank/DDBJ databases">
        <title>Draft genome sequence of Lysinibacillus massiliensis CCUG 49529.</title>
        <authorList>
            <person name="Zhang F."/>
            <person name="Wang G."/>
            <person name="Zhang L."/>
        </authorList>
    </citation>
    <scope>NUCLEOTIDE SEQUENCE [LARGE SCALE GENOMIC DNA]</scope>
    <source>
        <strain evidence="1 2">CCUG 49529</strain>
    </source>
</reference>
<sequence>MGLFDLFKKTDKVGKDSAIDSANLLGNAEESDKGEKVKTKLSYHPEWNVPQEQKYIFNFLANELEPLSPNQLSLAAIDIDVNRDGSWDVKAFFRNSLPNTVELGEMPLLIIDKDGRQVASQTFDFKEIGTLPPESARPWVFHFDRKSIRVNEKPEEGWKIAFNLIALRGHQLELDDSWKKQLSQEQIELLEKAVKELPKLSNTEVNFTGFQLKLHENNNLVVSMFIRNGNDRAINIEQLPLEIVDANGKQVAKGYFKLDPALTVQPNSTKPWTFIFPAEKVNSEGADLSRWSARVINK</sequence>
<dbReference type="OrthoDB" id="1907642at2"/>
<dbReference type="eggNOG" id="ENOG502Z9IH">
    <property type="taxonomic scope" value="Bacteria"/>
</dbReference>
<dbReference type="InterPro" id="IPR030910">
    <property type="entry name" value="SLAP_dom"/>
</dbReference>
<dbReference type="EMBL" id="JPVQ01000026">
    <property type="protein sequence ID" value="KGR90066.1"/>
    <property type="molecule type" value="Genomic_DNA"/>
</dbReference>
<evidence type="ECO:0000313" key="1">
    <source>
        <dbReference type="EMBL" id="KGR90066.1"/>
    </source>
</evidence>
<accession>A0A0A3IZC3</accession>